<dbReference type="SUPFAM" id="SSF52540">
    <property type="entry name" value="P-loop containing nucleoside triphosphate hydrolases"/>
    <property type="match status" value="2"/>
</dbReference>
<dbReference type="GO" id="GO:0006281">
    <property type="term" value="P:DNA repair"/>
    <property type="evidence" value="ECO:0007669"/>
    <property type="project" value="UniProtKB-KW"/>
</dbReference>
<protein>
    <recommendedName>
        <fullName evidence="1">ATP-dependent DNA helicase</fullName>
        <ecNumber evidence="1">5.6.2.3</ecNumber>
    </recommendedName>
</protein>
<dbReference type="CDD" id="cd18809">
    <property type="entry name" value="SF1_C_RecD"/>
    <property type="match status" value="1"/>
</dbReference>
<proteinExistence type="inferred from homology"/>
<dbReference type="GO" id="GO:0043139">
    <property type="term" value="F:5'-3' DNA helicase activity"/>
    <property type="evidence" value="ECO:0007669"/>
    <property type="project" value="UniProtKB-EC"/>
</dbReference>
<dbReference type="EMBL" id="KQ484517">
    <property type="protein sequence ID" value="KYP34775.1"/>
    <property type="molecule type" value="Genomic_DNA"/>
</dbReference>
<evidence type="ECO:0000313" key="6">
    <source>
        <dbReference type="Proteomes" id="UP000075243"/>
    </source>
</evidence>
<gene>
    <name evidence="5" type="ORF">KK1_044215</name>
</gene>
<keyword evidence="1" id="KW-0227">DNA damage</keyword>
<accession>A0A151QX38</accession>
<dbReference type="PANTHER" id="PTHR10492">
    <property type="match status" value="1"/>
</dbReference>
<evidence type="ECO:0000259" key="4">
    <source>
        <dbReference type="Pfam" id="PF21530"/>
    </source>
</evidence>
<dbReference type="AlphaFoldDB" id="A0A151QX38"/>
<keyword evidence="1" id="KW-0378">Hydrolase</keyword>
<keyword evidence="1" id="KW-0067">ATP-binding</keyword>
<dbReference type="Gramene" id="C.cajan_42355.t">
    <property type="protein sequence ID" value="C.cajan_42355.t"/>
    <property type="gene ID" value="C.cajan_42355"/>
</dbReference>
<dbReference type="InterPro" id="IPR027417">
    <property type="entry name" value="P-loop_NTPase"/>
</dbReference>
<feature type="domain" description="DNA helicase Pif1-like DEAD-box helicase" evidence="2">
    <location>
        <begin position="326"/>
        <end position="457"/>
    </location>
</feature>
<reference evidence="5" key="1">
    <citation type="journal article" date="2012" name="Nat. Biotechnol.">
        <title>Draft genome sequence of pigeonpea (Cajanus cajan), an orphan legume crop of resource-poor farmers.</title>
        <authorList>
            <person name="Varshney R.K."/>
            <person name="Chen W."/>
            <person name="Li Y."/>
            <person name="Bharti A.K."/>
            <person name="Saxena R.K."/>
            <person name="Schlueter J.A."/>
            <person name="Donoghue M.T."/>
            <person name="Azam S."/>
            <person name="Fan G."/>
            <person name="Whaley A.M."/>
            <person name="Farmer A.D."/>
            <person name="Sheridan J."/>
            <person name="Iwata A."/>
            <person name="Tuteja R."/>
            <person name="Penmetsa R.V."/>
            <person name="Wu W."/>
            <person name="Upadhyaya H.D."/>
            <person name="Yang S.P."/>
            <person name="Shah T."/>
            <person name="Saxena K.B."/>
            <person name="Michael T."/>
            <person name="McCombie W.R."/>
            <person name="Yang B."/>
            <person name="Zhang G."/>
            <person name="Yang H."/>
            <person name="Wang J."/>
            <person name="Spillane C."/>
            <person name="Cook D.R."/>
            <person name="May G.D."/>
            <person name="Xu X."/>
            <person name="Jackson S.A."/>
        </authorList>
    </citation>
    <scope>NUCLEOTIDE SEQUENCE [LARGE SCALE GENOMIC DNA]</scope>
</reference>
<dbReference type="Pfam" id="PF21530">
    <property type="entry name" value="Pif1_2B_dom"/>
    <property type="match status" value="1"/>
</dbReference>
<dbReference type="Pfam" id="PF05970">
    <property type="entry name" value="PIF1"/>
    <property type="match status" value="1"/>
</dbReference>
<dbReference type="Proteomes" id="UP000075243">
    <property type="component" value="Unassembled WGS sequence"/>
</dbReference>
<dbReference type="GO" id="GO:0006310">
    <property type="term" value="P:DNA recombination"/>
    <property type="evidence" value="ECO:0007669"/>
    <property type="project" value="UniProtKB-KW"/>
</dbReference>
<name>A0A151QX38_CAJCA</name>
<evidence type="ECO:0000259" key="3">
    <source>
        <dbReference type="Pfam" id="PF14214"/>
    </source>
</evidence>
<comment type="similarity">
    <text evidence="1">Belongs to the helicase family.</text>
</comment>
<dbReference type="Gene3D" id="3.40.50.300">
    <property type="entry name" value="P-loop containing nucleotide triphosphate hydrolases"/>
    <property type="match status" value="1"/>
</dbReference>
<evidence type="ECO:0000256" key="1">
    <source>
        <dbReference type="RuleBase" id="RU363044"/>
    </source>
</evidence>
<dbReference type="OMA" id="CHINGDK"/>
<dbReference type="GO" id="GO:0016887">
    <property type="term" value="F:ATP hydrolysis activity"/>
    <property type="evidence" value="ECO:0007669"/>
    <property type="project" value="RHEA"/>
</dbReference>
<comment type="catalytic activity">
    <reaction evidence="1">
        <text>ATP + H2O = ADP + phosphate + H(+)</text>
        <dbReference type="Rhea" id="RHEA:13065"/>
        <dbReference type="ChEBI" id="CHEBI:15377"/>
        <dbReference type="ChEBI" id="CHEBI:15378"/>
        <dbReference type="ChEBI" id="CHEBI:30616"/>
        <dbReference type="ChEBI" id="CHEBI:43474"/>
        <dbReference type="ChEBI" id="CHEBI:456216"/>
        <dbReference type="EC" id="5.6.2.3"/>
    </reaction>
</comment>
<keyword evidence="1" id="KW-0547">Nucleotide-binding</keyword>
<dbReference type="GO" id="GO:0000723">
    <property type="term" value="P:telomere maintenance"/>
    <property type="evidence" value="ECO:0007669"/>
    <property type="project" value="InterPro"/>
</dbReference>
<sequence>NIGQRTILPSTFIGSRRDLTQHYEDGMAIVLNDGKPDIFLTMTCNLSWSKISSQLGPHQTPQDRPDLLTRIFRSKFEQLKEDVINKGVIEKVKNYIVVRAEIPKFEDEPQLHEVVLKHMIHGPCGTLNPNSPCMKNGQCKKMYPKQVYQETRQGNDSYPQYRRRFNHLISVNRNVTIDNRWVVPYNPWLLLKYNCHINGDKEWYRRMSKKKVIGRIYTVSPLEGEKFYLCVLLSHLKGPMSWEDMLSPNGTCFNTFKKAVEHWGFLESDNSIHECLVEASSLRMPYALRSLFVTILIFCEPTNIRQLWDDFYTYMMEDYPSTSVAATTSKTFLYRTLIAKVRSKGQIVLATTSSGIVVTLLPGGRTAHSRFKIPINVEADSFCFISKQSDLAKLIREITTIIWDEAPMTNRYAFEALDRSLKDILDCNAPFGGKIMILGGDFCQVLPVVLKDKTCDHYKIIILQNIMRIGDGNEPTKCDDMVKVPHQIEITWEGENSIQKLIRDTFPQLQSHTWDASYMVERAILTPKNEDVQKLNDIIINHFLGEERELLSFDEVEGDTHNLYQQEYLHSITPGGFPPHDLKVKKGAPLMLLRNIDPKAGLCNGTRLLCRGFFMNMLGVEILTGHNIGKRSFLPRIKHKTTESAGLPFVLIRKQFPMKLSFAITINKSQGQTILNVGIYLPRHVFSRGQLYVALSRVV</sequence>
<dbReference type="InterPro" id="IPR010285">
    <property type="entry name" value="DNA_helicase_pif1-like_DEAD"/>
</dbReference>
<dbReference type="InterPro" id="IPR025476">
    <property type="entry name" value="Helitron_helicase-like"/>
</dbReference>
<keyword evidence="6" id="KW-1185">Reference proteome</keyword>
<feature type="domain" description="DNA helicase Pif1-like 2B" evidence="4">
    <location>
        <begin position="567"/>
        <end position="610"/>
    </location>
</feature>
<feature type="non-terminal residue" evidence="5">
    <location>
        <position position="1"/>
    </location>
</feature>
<organism evidence="5 6">
    <name type="scientific">Cajanus cajan</name>
    <name type="common">Pigeon pea</name>
    <name type="synonym">Cajanus indicus</name>
    <dbReference type="NCBI Taxonomy" id="3821"/>
    <lineage>
        <taxon>Eukaryota</taxon>
        <taxon>Viridiplantae</taxon>
        <taxon>Streptophyta</taxon>
        <taxon>Embryophyta</taxon>
        <taxon>Tracheophyta</taxon>
        <taxon>Spermatophyta</taxon>
        <taxon>Magnoliopsida</taxon>
        <taxon>eudicotyledons</taxon>
        <taxon>Gunneridae</taxon>
        <taxon>Pentapetalae</taxon>
        <taxon>rosids</taxon>
        <taxon>fabids</taxon>
        <taxon>Fabales</taxon>
        <taxon>Fabaceae</taxon>
        <taxon>Papilionoideae</taxon>
        <taxon>50 kb inversion clade</taxon>
        <taxon>NPAAA clade</taxon>
        <taxon>indigoferoid/millettioid clade</taxon>
        <taxon>Phaseoleae</taxon>
        <taxon>Cajanus</taxon>
    </lineage>
</organism>
<dbReference type="GO" id="GO:0005524">
    <property type="term" value="F:ATP binding"/>
    <property type="evidence" value="ECO:0007669"/>
    <property type="project" value="UniProtKB-KW"/>
</dbReference>
<comment type="cofactor">
    <cofactor evidence="1">
        <name>Mg(2+)</name>
        <dbReference type="ChEBI" id="CHEBI:18420"/>
    </cofactor>
</comment>
<keyword evidence="1 5" id="KW-0347">Helicase</keyword>
<dbReference type="STRING" id="3821.A0A151QX38"/>
<evidence type="ECO:0000313" key="5">
    <source>
        <dbReference type="EMBL" id="KYP34775.1"/>
    </source>
</evidence>
<dbReference type="Pfam" id="PF14214">
    <property type="entry name" value="Helitron_like_N"/>
    <property type="match status" value="1"/>
</dbReference>
<dbReference type="PANTHER" id="PTHR10492:SF101">
    <property type="entry name" value="ATP-DEPENDENT DNA HELICASE"/>
    <property type="match status" value="1"/>
</dbReference>
<keyword evidence="1" id="KW-0234">DNA repair</keyword>
<dbReference type="InterPro" id="IPR049163">
    <property type="entry name" value="Pif1-like_2B_dom"/>
</dbReference>
<keyword evidence="1" id="KW-0233">DNA recombination</keyword>
<feature type="domain" description="Helitron helicase-like" evidence="3">
    <location>
        <begin position="1"/>
        <end position="97"/>
    </location>
</feature>
<dbReference type="EC" id="5.6.2.3" evidence="1"/>
<evidence type="ECO:0000259" key="2">
    <source>
        <dbReference type="Pfam" id="PF05970"/>
    </source>
</evidence>